<protein>
    <recommendedName>
        <fullName evidence="4">Lipoprotein</fullName>
    </recommendedName>
</protein>
<feature type="region of interest" description="Disordered" evidence="1">
    <location>
        <begin position="25"/>
        <end position="58"/>
    </location>
</feature>
<name>A0ABD5RUF4_9EURY</name>
<dbReference type="EMBL" id="JBHSQH010000009">
    <property type="protein sequence ID" value="MFC5974009.1"/>
    <property type="molecule type" value="Genomic_DNA"/>
</dbReference>
<gene>
    <name evidence="2" type="ORF">ACFPYI_22035</name>
</gene>
<proteinExistence type="predicted"/>
<evidence type="ECO:0008006" key="4">
    <source>
        <dbReference type="Google" id="ProtNLM"/>
    </source>
</evidence>
<keyword evidence="3" id="KW-1185">Reference proteome</keyword>
<sequence length="270" mass="28700">MRSALPLALLLMVALAGCGGFMGSAPASTSDSPTPAAVPTDHPLANPPPGLTAGGISDPQTLAAAHRDSLNASSFTIQTHVRWQYANGTEALNVTTRTNVAATHQQWRTITTSHQVPTETAVVQFDEWYNGSHSFQRILVNNTTVRTGGPTFSPNQSVPDRQRSLALVYASARDPTIRTTNGLIQIQTTTPPTRTALTESGVENVTNWTLTATVTDDGRVTEYRVTYTGTVAELQGTRVTGETVVSFVVPAEAGVDRPDWVARNTTATAA</sequence>
<reference evidence="2 3" key="1">
    <citation type="journal article" date="2019" name="Int. J. Syst. Evol. Microbiol.">
        <title>The Global Catalogue of Microorganisms (GCM) 10K type strain sequencing project: providing services to taxonomists for standard genome sequencing and annotation.</title>
        <authorList>
            <consortium name="The Broad Institute Genomics Platform"/>
            <consortium name="The Broad Institute Genome Sequencing Center for Infectious Disease"/>
            <person name="Wu L."/>
            <person name="Ma J."/>
        </authorList>
    </citation>
    <scope>NUCLEOTIDE SEQUENCE [LARGE SCALE GENOMIC DNA]</scope>
    <source>
        <strain evidence="2 3">CGMCC 1.12543</strain>
    </source>
</reference>
<comment type="caution">
    <text evidence="2">The sequence shown here is derived from an EMBL/GenBank/DDBJ whole genome shotgun (WGS) entry which is preliminary data.</text>
</comment>
<feature type="compositionally biased region" description="Low complexity" evidence="1">
    <location>
        <begin position="25"/>
        <end position="40"/>
    </location>
</feature>
<accession>A0ABD5RUF4</accession>
<dbReference type="PROSITE" id="PS51257">
    <property type="entry name" value="PROKAR_LIPOPROTEIN"/>
    <property type="match status" value="1"/>
</dbReference>
<evidence type="ECO:0000313" key="3">
    <source>
        <dbReference type="Proteomes" id="UP001596099"/>
    </source>
</evidence>
<dbReference type="Proteomes" id="UP001596099">
    <property type="component" value="Unassembled WGS sequence"/>
</dbReference>
<dbReference type="AlphaFoldDB" id="A0ABD5RUF4"/>
<dbReference type="RefSeq" id="WP_247421105.1">
    <property type="nucleotide sequence ID" value="NZ_JALLGW010000004.1"/>
</dbReference>
<organism evidence="2 3">
    <name type="scientific">Halomarina salina</name>
    <dbReference type="NCBI Taxonomy" id="1872699"/>
    <lineage>
        <taxon>Archaea</taxon>
        <taxon>Methanobacteriati</taxon>
        <taxon>Methanobacteriota</taxon>
        <taxon>Stenosarchaea group</taxon>
        <taxon>Halobacteria</taxon>
        <taxon>Halobacteriales</taxon>
        <taxon>Natronomonadaceae</taxon>
        <taxon>Halomarina</taxon>
    </lineage>
</organism>
<evidence type="ECO:0000256" key="1">
    <source>
        <dbReference type="SAM" id="MobiDB-lite"/>
    </source>
</evidence>
<evidence type="ECO:0000313" key="2">
    <source>
        <dbReference type="EMBL" id="MFC5974009.1"/>
    </source>
</evidence>